<evidence type="ECO:0000259" key="1">
    <source>
        <dbReference type="Pfam" id="PF13476"/>
    </source>
</evidence>
<evidence type="ECO:0000313" key="2">
    <source>
        <dbReference type="EMBL" id="MCL1126275.1"/>
    </source>
</evidence>
<keyword evidence="2" id="KW-0067">ATP-binding</keyword>
<keyword evidence="3" id="KW-1185">Reference proteome</keyword>
<dbReference type="RefSeq" id="WP_248941663.1">
    <property type="nucleotide sequence ID" value="NZ_JAKIKS010000080.1"/>
</dbReference>
<evidence type="ECO:0000313" key="3">
    <source>
        <dbReference type="Proteomes" id="UP001203423"/>
    </source>
</evidence>
<accession>A0ABT0LF37</accession>
<keyword evidence="2" id="KW-0547">Nucleotide-binding</keyword>
<protein>
    <submittedName>
        <fullName evidence="2">ATP-binding protein</fullName>
    </submittedName>
</protein>
<gene>
    <name evidence="2" type="ORF">L2764_17760</name>
</gene>
<dbReference type="SUPFAM" id="SSF52540">
    <property type="entry name" value="P-loop containing nucleoside triphosphate hydrolases"/>
    <property type="match status" value="1"/>
</dbReference>
<reference evidence="2 3" key="1">
    <citation type="submission" date="2022-01" db="EMBL/GenBank/DDBJ databases">
        <title>Whole genome-based taxonomy of the Shewanellaceae.</title>
        <authorList>
            <person name="Martin-Rodriguez A.J."/>
        </authorList>
    </citation>
    <scope>NUCLEOTIDE SEQUENCE [LARGE SCALE GENOMIC DNA]</scope>
    <source>
        <strain evidence="2 3">DSM 17177</strain>
    </source>
</reference>
<comment type="caution">
    <text evidence="2">The sequence shown here is derived from an EMBL/GenBank/DDBJ whole genome shotgun (WGS) entry which is preliminary data.</text>
</comment>
<dbReference type="InterPro" id="IPR027417">
    <property type="entry name" value="P-loop_NTPase"/>
</dbReference>
<dbReference type="Proteomes" id="UP001203423">
    <property type="component" value="Unassembled WGS sequence"/>
</dbReference>
<name>A0ABT0LF37_9GAMM</name>
<proteinExistence type="predicted"/>
<dbReference type="EMBL" id="JAKIKS010000080">
    <property type="protein sequence ID" value="MCL1126275.1"/>
    <property type="molecule type" value="Genomic_DNA"/>
</dbReference>
<dbReference type="InterPro" id="IPR038729">
    <property type="entry name" value="Rad50/SbcC_AAA"/>
</dbReference>
<dbReference type="Pfam" id="PF13476">
    <property type="entry name" value="AAA_23"/>
    <property type="match status" value="1"/>
</dbReference>
<sequence>MGKWRINKLKIIGFKIFSEFEESYSHNLIVYDGPNGFGKTSLFDAKQVLFCNNLPRVAARVGVLNVSGKKKFSKSLYQHHDSVGDVSIIVELKRGSESLFIMRLAKAKDLKKGNNKPTSFDNFKLYELTSFDNLVDVNLIADEQAFWSEKLGDKFLSNFTVLNYLQQDSKSIIIPDRCGGNKSRTNQIEHLINLDALKQRIENIVNFKSAAKKQLVSANEYFKNEKQALEELKNAILVEDIGNVAYERLTCTTTVPQELLSNVVYQ</sequence>
<dbReference type="GO" id="GO:0005524">
    <property type="term" value="F:ATP binding"/>
    <property type="evidence" value="ECO:0007669"/>
    <property type="project" value="UniProtKB-KW"/>
</dbReference>
<feature type="domain" description="Rad50/SbcC-type AAA" evidence="1">
    <location>
        <begin position="8"/>
        <end position="233"/>
    </location>
</feature>
<dbReference type="Gene3D" id="3.40.50.300">
    <property type="entry name" value="P-loop containing nucleotide triphosphate hydrolases"/>
    <property type="match status" value="1"/>
</dbReference>
<organism evidence="2 3">
    <name type="scientific">Shewanella surugensis</name>
    <dbReference type="NCBI Taxonomy" id="212020"/>
    <lineage>
        <taxon>Bacteria</taxon>
        <taxon>Pseudomonadati</taxon>
        <taxon>Pseudomonadota</taxon>
        <taxon>Gammaproteobacteria</taxon>
        <taxon>Alteromonadales</taxon>
        <taxon>Shewanellaceae</taxon>
        <taxon>Shewanella</taxon>
    </lineage>
</organism>